<protein>
    <submittedName>
        <fullName evidence="2">Ketosteroid isomerase family protein</fullName>
    </submittedName>
</protein>
<gene>
    <name evidence="2" type="ORF">KME15_23280</name>
</gene>
<dbReference type="SUPFAM" id="SSF54427">
    <property type="entry name" value="NTF2-like"/>
    <property type="match status" value="1"/>
</dbReference>
<dbReference type="GO" id="GO:0016853">
    <property type="term" value="F:isomerase activity"/>
    <property type="evidence" value="ECO:0007669"/>
    <property type="project" value="UniProtKB-KW"/>
</dbReference>
<keyword evidence="2" id="KW-0413">Isomerase</keyword>
<comment type="caution">
    <text evidence="2">The sequence shown here is derived from an EMBL/GenBank/DDBJ whole genome shotgun (WGS) entry which is preliminary data.</text>
</comment>
<evidence type="ECO:0000313" key="3">
    <source>
        <dbReference type="Proteomes" id="UP000757435"/>
    </source>
</evidence>
<reference evidence="2" key="2">
    <citation type="journal article" date="2022" name="Microbiol. Resour. Announc.">
        <title>Metagenome Sequencing to Explore Phylogenomics of Terrestrial Cyanobacteria.</title>
        <authorList>
            <person name="Ward R.D."/>
            <person name="Stajich J.E."/>
            <person name="Johansen J.R."/>
            <person name="Huntemann M."/>
            <person name="Clum A."/>
            <person name="Foster B."/>
            <person name="Foster B."/>
            <person name="Roux S."/>
            <person name="Palaniappan K."/>
            <person name="Varghese N."/>
            <person name="Mukherjee S."/>
            <person name="Reddy T.B.K."/>
            <person name="Daum C."/>
            <person name="Copeland A."/>
            <person name="Chen I.A."/>
            <person name="Ivanova N.N."/>
            <person name="Kyrpides N.C."/>
            <person name="Shapiro N."/>
            <person name="Eloe-Fadrosh E.A."/>
            <person name="Pietrasiak N."/>
        </authorList>
    </citation>
    <scope>NUCLEOTIDE SEQUENCE</scope>
    <source>
        <strain evidence="2">UHER 2000/2452</strain>
    </source>
</reference>
<dbReference type="Proteomes" id="UP000757435">
    <property type="component" value="Unassembled WGS sequence"/>
</dbReference>
<reference evidence="2" key="1">
    <citation type="submission" date="2021-05" db="EMBL/GenBank/DDBJ databases">
        <authorList>
            <person name="Pietrasiak N."/>
            <person name="Ward R."/>
            <person name="Stajich J.E."/>
            <person name="Kurbessoian T."/>
        </authorList>
    </citation>
    <scope>NUCLEOTIDE SEQUENCE</scope>
    <source>
        <strain evidence="2">UHER 2000/2452</strain>
    </source>
</reference>
<dbReference type="EMBL" id="JAHHHD010000040">
    <property type="protein sequence ID" value="MBW4661603.1"/>
    <property type="molecule type" value="Genomic_DNA"/>
</dbReference>
<evidence type="ECO:0000259" key="1">
    <source>
        <dbReference type="Pfam" id="PF02136"/>
    </source>
</evidence>
<dbReference type="Pfam" id="PF02136">
    <property type="entry name" value="NTF2"/>
    <property type="match status" value="1"/>
</dbReference>
<accession>A0A951QF61</accession>
<proteinExistence type="predicted"/>
<dbReference type="Gene3D" id="3.10.450.50">
    <property type="match status" value="1"/>
</dbReference>
<name>A0A951QF61_9CYAN</name>
<feature type="domain" description="Nuclear transport factor 2" evidence="1">
    <location>
        <begin position="23"/>
        <end position="117"/>
    </location>
</feature>
<organism evidence="2 3">
    <name type="scientific">Drouetiella hepatica Uher 2000/2452</name>
    <dbReference type="NCBI Taxonomy" id="904376"/>
    <lineage>
        <taxon>Bacteria</taxon>
        <taxon>Bacillati</taxon>
        <taxon>Cyanobacteriota</taxon>
        <taxon>Cyanophyceae</taxon>
        <taxon>Oculatellales</taxon>
        <taxon>Oculatellaceae</taxon>
        <taxon>Drouetiella</taxon>
    </lineage>
</organism>
<evidence type="ECO:0000313" key="2">
    <source>
        <dbReference type="EMBL" id="MBW4661603.1"/>
    </source>
</evidence>
<dbReference type="InterPro" id="IPR002075">
    <property type="entry name" value="NTF2_dom"/>
</dbReference>
<dbReference type="InterPro" id="IPR032710">
    <property type="entry name" value="NTF2-like_dom_sf"/>
</dbReference>
<sequence>MNSSTDLSTASENAIAGVLSPTILRYFETLNAEAFQLTARLFAETGKLYPPFEGAIVGQEAIAAYLEKEARGMKVLPREGVLQTAEAGTTEIKVMGKVQTALFSINVSWHFKLDAQAKILTAQVKLLAALEELLSLQK</sequence>
<dbReference type="AlphaFoldDB" id="A0A951QF61"/>